<evidence type="ECO:0000256" key="8">
    <source>
        <dbReference type="ARBA" id="ARBA00035585"/>
    </source>
</evidence>
<evidence type="ECO:0000256" key="7">
    <source>
        <dbReference type="ARBA" id="ARBA00035120"/>
    </source>
</evidence>
<dbReference type="EMBL" id="CP136958">
    <property type="protein sequence ID" value="WOT02534.1"/>
    <property type="molecule type" value="Genomic_DNA"/>
</dbReference>
<proteinExistence type="inferred from homology"/>
<keyword evidence="10" id="KW-0406">Ion transport</keyword>
<dbReference type="KEGG" id="cpyr:CYJ47_01825"/>
<feature type="transmembrane region" description="Helical" evidence="10">
    <location>
        <begin position="85"/>
        <end position="104"/>
    </location>
</feature>
<evidence type="ECO:0000313" key="11">
    <source>
        <dbReference type="EMBL" id="WOT02534.1"/>
    </source>
</evidence>
<dbReference type="GO" id="GO:0062054">
    <property type="term" value="F:fluoride channel activity"/>
    <property type="evidence" value="ECO:0007669"/>
    <property type="project" value="UniProtKB-UniRule"/>
</dbReference>
<keyword evidence="10" id="KW-0915">Sodium</keyword>
<feature type="transmembrane region" description="Helical" evidence="10">
    <location>
        <begin position="34"/>
        <end position="64"/>
    </location>
</feature>
<accession>A0AAF0YSJ8</accession>
<dbReference type="Proteomes" id="UP000234560">
    <property type="component" value="Chromosome"/>
</dbReference>
<keyword evidence="3 10" id="KW-0812">Transmembrane</keyword>
<dbReference type="GO" id="GO:0046872">
    <property type="term" value="F:metal ion binding"/>
    <property type="evidence" value="ECO:0007669"/>
    <property type="project" value="UniProtKB-KW"/>
</dbReference>
<evidence type="ECO:0000256" key="2">
    <source>
        <dbReference type="ARBA" id="ARBA00022475"/>
    </source>
</evidence>
<keyword evidence="10" id="KW-0813">Transport</keyword>
<reference evidence="11" key="2">
    <citation type="submission" date="2023-10" db="EMBL/GenBank/DDBJ databases">
        <authorList>
            <person name="Choi B."/>
        </authorList>
    </citation>
    <scope>NUCLEOTIDE SEQUENCE</scope>
    <source>
        <strain evidence="11">UMB0763</strain>
    </source>
</reference>
<evidence type="ECO:0000256" key="4">
    <source>
        <dbReference type="ARBA" id="ARBA00022989"/>
    </source>
</evidence>
<dbReference type="GO" id="GO:0005886">
    <property type="term" value="C:plasma membrane"/>
    <property type="evidence" value="ECO:0007669"/>
    <property type="project" value="UniProtKB-SubCell"/>
</dbReference>
<evidence type="ECO:0000256" key="1">
    <source>
        <dbReference type="ARBA" id="ARBA00004651"/>
    </source>
</evidence>
<evidence type="ECO:0000256" key="5">
    <source>
        <dbReference type="ARBA" id="ARBA00023136"/>
    </source>
</evidence>
<dbReference type="Pfam" id="PF02537">
    <property type="entry name" value="CRCB"/>
    <property type="match status" value="1"/>
</dbReference>
<keyword evidence="6 10" id="KW-0407">Ion channel</keyword>
<comment type="catalytic activity">
    <reaction evidence="8">
        <text>fluoride(in) = fluoride(out)</text>
        <dbReference type="Rhea" id="RHEA:76159"/>
        <dbReference type="ChEBI" id="CHEBI:17051"/>
    </reaction>
    <physiologicalReaction direction="left-to-right" evidence="8">
        <dbReference type="Rhea" id="RHEA:76160"/>
    </physiologicalReaction>
</comment>
<feature type="binding site" evidence="10">
    <location>
        <position position="61"/>
    </location>
    <ligand>
        <name>Na(+)</name>
        <dbReference type="ChEBI" id="CHEBI:29101"/>
        <note>structural</note>
    </ligand>
</feature>
<keyword evidence="10" id="KW-0479">Metal-binding</keyword>
<dbReference type="HAMAP" id="MF_00454">
    <property type="entry name" value="FluC"/>
    <property type="match status" value="1"/>
</dbReference>
<protein>
    <recommendedName>
        <fullName evidence="10">Fluoride-specific ion channel FluC</fullName>
    </recommendedName>
</protein>
<gene>
    <name evidence="10" type="primary">fluC</name>
    <name evidence="10" type="synonym">crcB</name>
    <name evidence="11" type="ORF">CYJ47_01825</name>
</gene>
<organism evidence="11 12">
    <name type="scientific">Corynebacterium pyruviciproducens</name>
    <dbReference type="NCBI Taxonomy" id="598660"/>
    <lineage>
        <taxon>Bacteria</taxon>
        <taxon>Bacillati</taxon>
        <taxon>Actinomycetota</taxon>
        <taxon>Actinomycetes</taxon>
        <taxon>Mycobacteriales</taxon>
        <taxon>Corynebacteriaceae</taxon>
        <taxon>Corynebacterium</taxon>
    </lineage>
</organism>
<name>A0AAF0YSJ8_9CORY</name>
<dbReference type="AlphaFoldDB" id="A0AAF0YSJ8"/>
<comment type="function">
    <text evidence="9 10">Fluoride-specific ion channel. Important for reducing fluoride concentration in the cell, thus reducing its toxicity.</text>
</comment>
<keyword evidence="4 10" id="KW-1133">Transmembrane helix</keyword>
<dbReference type="InterPro" id="IPR003691">
    <property type="entry name" value="FluC"/>
</dbReference>
<evidence type="ECO:0000256" key="9">
    <source>
        <dbReference type="ARBA" id="ARBA00049940"/>
    </source>
</evidence>
<keyword evidence="2 10" id="KW-1003">Cell membrane</keyword>
<comment type="subcellular location">
    <subcellularLocation>
        <location evidence="1 10">Cell membrane</location>
        <topology evidence="1 10">Multi-pass membrane protein</topology>
    </subcellularLocation>
</comment>
<reference evidence="11" key="1">
    <citation type="submission" date="2017-12" db="EMBL/GenBank/DDBJ databases">
        <authorList>
            <person name="Thomas-White K."/>
            <person name="Wolfe A.J."/>
        </authorList>
    </citation>
    <scope>NUCLEOTIDE SEQUENCE</scope>
    <source>
        <strain evidence="11">UMB0763</strain>
    </source>
</reference>
<evidence type="ECO:0000256" key="3">
    <source>
        <dbReference type="ARBA" id="ARBA00022692"/>
    </source>
</evidence>
<feature type="binding site" evidence="10">
    <location>
        <position position="64"/>
    </location>
    <ligand>
        <name>Na(+)</name>
        <dbReference type="ChEBI" id="CHEBI:29101"/>
        <note>structural</note>
    </ligand>
</feature>
<comment type="caution">
    <text evidence="10">Lacks conserved residue(s) required for the propagation of feature annotation.</text>
</comment>
<comment type="similarity">
    <text evidence="7 10">Belongs to the fluoride channel Fluc/FEX (TC 1.A.43) family.</text>
</comment>
<keyword evidence="5 10" id="KW-0472">Membrane</keyword>
<evidence type="ECO:0000313" key="12">
    <source>
        <dbReference type="Proteomes" id="UP000234560"/>
    </source>
</evidence>
<sequence length="110" mass="11423">MMAVLGVFVGGALGGAIRYGCTRWFGSAPGVLVVNLIACFVLALATGMSFHPVLVGTGFAGALSTWSTLSKEIGLMVKARQWRRLAWYAAAHVGGGLLAVTWGLRVAATL</sequence>
<evidence type="ECO:0000256" key="10">
    <source>
        <dbReference type="HAMAP-Rule" id="MF_00454"/>
    </source>
</evidence>
<comment type="activity regulation">
    <text evidence="10">Na(+) is not transported, but it plays an essential structural role and its presence is essential for fluoride channel function.</text>
</comment>
<dbReference type="RefSeq" id="WP_101679386.1">
    <property type="nucleotide sequence ID" value="NZ_CAMIHY010000068.1"/>
</dbReference>
<evidence type="ECO:0000256" key="6">
    <source>
        <dbReference type="ARBA" id="ARBA00023303"/>
    </source>
</evidence>
<dbReference type="GO" id="GO:0140114">
    <property type="term" value="P:cellular detoxification of fluoride"/>
    <property type="evidence" value="ECO:0007669"/>
    <property type="project" value="UniProtKB-UniRule"/>
</dbReference>